<feature type="chain" id="PRO_5025612041" description="SLA1 homology domain-containing protein" evidence="1">
    <location>
        <begin position="20"/>
        <end position="211"/>
    </location>
</feature>
<feature type="domain" description="SLA1 homology" evidence="2">
    <location>
        <begin position="19"/>
        <end position="73"/>
    </location>
</feature>
<dbReference type="Gene3D" id="2.30.30.700">
    <property type="entry name" value="SLA1 homology domain 1"/>
    <property type="match status" value="1"/>
</dbReference>
<protein>
    <recommendedName>
        <fullName evidence="2">SLA1 homology domain-containing protein</fullName>
    </recommendedName>
</protein>
<proteinExistence type="predicted"/>
<sequence>MLKVSLLLLVLLLSLSSFAEFRIWEDGEGNIWEAEFVTLSAGEIVMRDQQGQRIMIRPEKLSGADQQYLEKVVPPKLVLDVSKTTNNAGTSSNTEQVRCIASIKQSDTRPYAGELTAVLVTMGEDIRTGAPSVVNRKEYNFTLPEKRGDSVDFKGESASFLRKSVKSGRTYSGYVLVVWDKFGNPIAIKSNRDSFAERAEKIARPKQTANK</sequence>
<accession>A0A6C2U4W2</accession>
<dbReference type="Pfam" id="PF03983">
    <property type="entry name" value="SHD1"/>
    <property type="match status" value="1"/>
</dbReference>
<reference evidence="3 4" key="1">
    <citation type="submission" date="2019-04" db="EMBL/GenBank/DDBJ databases">
        <authorList>
            <person name="Van Vliet M D."/>
        </authorList>
    </citation>
    <scope>NUCLEOTIDE SEQUENCE [LARGE SCALE GENOMIC DNA]</scope>
    <source>
        <strain evidence="3 4">F1</strain>
    </source>
</reference>
<keyword evidence="4" id="KW-1185">Reference proteome</keyword>
<dbReference type="AlphaFoldDB" id="A0A6C2U4W2"/>
<dbReference type="Proteomes" id="UP000366872">
    <property type="component" value="Unassembled WGS sequence"/>
</dbReference>
<gene>
    <name evidence="3" type="ORF">PDESU_03515</name>
</gene>
<keyword evidence="1" id="KW-0732">Signal</keyword>
<dbReference type="GO" id="GO:0042802">
    <property type="term" value="F:identical protein binding"/>
    <property type="evidence" value="ECO:0007669"/>
    <property type="project" value="InterPro"/>
</dbReference>
<dbReference type="InterPro" id="IPR007131">
    <property type="entry name" value="SHD1"/>
</dbReference>
<dbReference type="RefSeq" id="WP_168442359.1">
    <property type="nucleotide sequence ID" value="NZ_CAAHFG010000002.1"/>
</dbReference>
<evidence type="ECO:0000259" key="2">
    <source>
        <dbReference type="Pfam" id="PF03983"/>
    </source>
</evidence>
<dbReference type="GO" id="GO:0030674">
    <property type="term" value="F:protein-macromolecule adaptor activity"/>
    <property type="evidence" value="ECO:0007669"/>
    <property type="project" value="InterPro"/>
</dbReference>
<organism evidence="3 4">
    <name type="scientific">Pontiella desulfatans</name>
    <dbReference type="NCBI Taxonomy" id="2750659"/>
    <lineage>
        <taxon>Bacteria</taxon>
        <taxon>Pseudomonadati</taxon>
        <taxon>Kiritimatiellota</taxon>
        <taxon>Kiritimatiellia</taxon>
        <taxon>Kiritimatiellales</taxon>
        <taxon>Pontiellaceae</taxon>
        <taxon>Pontiella</taxon>
    </lineage>
</organism>
<name>A0A6C2U4W2_PONDE</name>
<dbReference type="GO" id="GO:0043130">
    <property type="term" value="F:ubiquitin binding"/>
    <property type="evidence" value="ECO:0007669"/>
    <property type="project" value="InterPro"/>
</dbReference>
<dbReference type="EMBL" id="CAAHFG010000002">
    <property type="protein sequence ID" value="VGO14935.1"/>
    <property type="molecule type" value="Genomic_DNA"/>
</dbReference>
<evidence type="ECO:0000256" key="1">
    <source>
        <dbReference type="SAM" id="SignalP"/>
    </source>
</evidence>
<evidence type="ECO:0000313" key="3">
    <source>
        <dbReference type="EMBL" id="VGO14935.1"/>
    </source>
</evidence>
<feature type="signal peptide" evidence="1">
    <location>
        <begin position="1"/>
        <end position="19"/>
    </location>
</feature>
<dbReference type="GO" id="GO:0008092">
    <property type="term" value="F:cytoskeletal protein binding"/>
    <property type="evidence" value="ECO:0007669"/>
    <property type="project" value="InterPro"/>
</dbReference>
<evidence type="ECO:0000313" key="4">
    <source>
        <dbReference type="Proteomes" id="UP000366872"/>
    </source>
</evidence>